<dbReference type="GO" id="GO:0005096">
    <property type="term" value="F:GTPase activator activity"/>
    <property type="evidence" value="ECO:0007669"/>
    <property type="project" value="TreeGrafter"/>
</dbReference>
<reference evidence="3" key="2">
    <citation type="submission" date="2020-11" db="EMBL/GenBank/DDBJ databases">
        <authorList>
            <person name="McCartney M.A."/>
            <person name="Auch B."/>
            <person name="Kono T."/>
            <person name="Mallez S."/>
            <person name="Becker A."/>
            <person name="Gohl D.M."/>
            <person name="Silverstein K.A.T."/>
            <person name="Koren S."/>
            <person name="Bechman K.B."/>
            <person name="Herman A."/>
            <person name="Abrahante J.E."/>
            <person name="Garbe J."/>
        </authorList>
    </citation>
    <scope>NUCLEOTIDE SEQUENCE</scope>
    <source>
        <strain evidence="3">Duluth1</strain>
        <tissue evidence="3">Whole animal</tissue>
    </source>
</reference>
<evidence type="ECO:0000259" key="2">
    <source>
        <dbReference type="PROSITE" id="PS50238"/>
    </source>
</evidence>
<dbReference type="AlphaFoldDB" id="A0A9D4R2T9"/>
<dbReference type="Gene3D" id="1.10.555.10">
    <property type="entry name" value="Rho GTPase activation protein"/>
    <property type="match status" value="1"/>
</dbReference>
<proteinExistence type="predicted"/>
<dbReference type="Pfam" id="PF00620">
    <property type="entry name" value="RhoGAP"/>
    <property type="match status" value="1"/>
</dbReference>
<dbReference type="PANTHER" id="PTHR15670">
    <property type="entry name" value="RHO GTPASE ACTIVATING PROTEIN 11A"/>
    <property type="match status" value="1"/>
</dbReference>
<dbReference type="SUPFAM" id="SSF48350">
    <property type="entry name" value="GTPase activation domain, GAP"/>
    <property type="match status" value="1"/>
</dbReference>
<evidence type="ECO:0000313" key="4">
    <source>
        <dbReference type="Proteomes" id="UP000828390"/>
    </source>
</evidence>
<dbReference type="EMBL" id="JAIWYP010000003">
    <property type="protein sequence ID" value="KAH3851897.1"/>
    <property type="molecule type" value="Genomic_DNA"/>
</dbReference>
<name>A0A9D4R2T9_DREPO</name>
<feature type="domain" description="Rho-GAP" evidence="2">
    <location>
        <begin position="61"/>
        <end position="243"/>
    </location>
</feature>
<dbReference type="SMART" id="SM00324">
    <property type="entry name" value="RhoGAP"/>
    <property type="match status" value="1"/>
</dbReference>
<dbReference type="Proteomes" id="UP000828390">
    <property type="component" value="Unassembled WGS sequence"/>
</dbReference>
<gene>
    <name evidence="3" type="ORF">DPMN_094384</name>
</gene>
<dbReference type="InterPro" id="IPR042869">
    <property type="entry name" value="ARHGAP11A/B"/>
</dbReference>
<dbReference type="PANTHER" id="PTHR15670:SF4">
    <property type="entry name" value="RHO GTPASE-ACTIVATING PROTEIN 11A"/>
    <property type="match status" value="1"/>
</dbReference>
<dbReference type="GO" id="GO:0007165">
    <property type="term" value="P:signal transduction"/>
    <property type="evidence" value="ECO:0007669"/>
    <property type="project" value="InterPro"/>
</dbReference>
<accession>A0A9D4R2T9</accession>
<evidence type="ECO:0000313" key="3">
    <source>
        <dbReference type="EMBL" id="KAH3851897.1"/>
    </source>
</evidence>
<keyword evidence="4" id="KW-1185">Reference proteome</keyword>
<protein>
    <recommendedName>
        <fullName evidence="2">Rho-GAP domain-containing protein</fullName>
    </recommendedName>
</protein>
<comment type="caution">
    <text evidence="3">The sequence shown here is derived from an EMBL/GenBank/DDBJ whole genome shotgun (WGS) entry which is preliminary data.</text>
</comment>
<sequence length="295" mass="33202">MKHISAVDNVANLRALVRHELREISIKVPKPKKSKRATNKINQDVTNEQIFGNHLSGVHCVHVPECGYVAKFLVEAAEIIIDNIDSEGVFRKSGAVSRQKEIKTQLESGKGFVGANVYDVTALVKQFFRELPEPLFTSVYHDTFIRCYQLGDLNLATKAVLMLCLLLPDEHASTLRYIMKLLSRISEHSEKNKMDSANLAVVLAPNLMHMNSKSETMKSGEEKLLQVQTAIVELLIKHADAVCMVDEELAERTVFMSEVFSTDDELDASEDNLDDTKENRKKDKKRKRSGSFQGI</sequence>
<feature type="region of interest" description="Disordered" evidence="1">
    <location>
        <begin position="266"/>
        <end position="295"/>
    </location>
</feature>
<reference evidence="3" key="1">
    <citation type="journal article" date="2019" name="bioRxiv">
        <title>The Genome of the Zebra Mussel, Dreissena polymorpha: A Resource for Invasive Species Research.</title>
        <authorList>
            <person name="McCartney M.A."/>
            <person name="Auch B."/>
            <person name="Kono T."/>
            <person name="Mallez S."/>
            <person name="Zhang Y."/>
            <person name="Obille A."/>
            <person name="Becker A."/>
            <person name="Abrahante J.E."/>
            <person name="Garbe J."/>
            <person name="Badalamenti J.P."/>
            <person name="Herman A."/>
            <person name="Mangelson H."/>
            <person name="Liachko I."/>
            <person name="Sullivan S."/>
            <person name="Sone E.D."/>
            <person name="Koren S."/>
            <person name="Silverstein K.A.T."/>
            <person name="Beckman K.B."/>
            <person name="Gohl D.M."/>
        </authorList>
    </citation>
    <scope>NUCLEOTIDE SEQUENCE</scope>
    <source>
        <strain evidence="3">Duluth1</strain>
        <tissue evidence="3">Whole animal</tissue>
    </source>
</reference>
<dbReference type="InterPro" id="IPR000198">
    <property type="entry name" value="RhoGAP_dom"/>
</dbReference>
<organism evidence="3 4">
    <name type="scientific">Dreissena polymorpha</name>
    <name type="common">Zebra mussel</name>
    <name type="synonym">Mytilus polymorpha</name>
    <dbReference type="NCBI Taxonomy" id="45954"/>
    <lineage>
        <taxon>Eukaryota</taxon>
        <taxon>Metazoa</taxon>
        <taxon>Spiralia</taxon>
        <taxon>Lophotrochozoa</taxon>
        <taxon>Mollusca</taxon>
        <taxon>Bivalvia</taxon>
        <taxon>Autobranchia</taxon>
        <taxon>Heteroconchia</taxon>
        <taxon>Euheterodonta</taxon>
        <taxon>Imparidentia</taxon>
        <taxon>Neoheterodontei</taxon>
        <taxon>Myida</taxon>
        <taxon>Dreissenoidea</taxon>
        <taxon>Dreissenidae</taxon>
        <taxon>Dreissena</taxon>
    </lineage>
</organism>
<dbReference type="PROSITE" id="PS50238">
    <property type="entry name" value="RHOGAP"/>
    <property type="match status" value="1"/>
</dbReference>
<evidence type="ECO:0000256" key="1">
    <source>
        <dbReference type="SAM" id="MobiDB-lite"/>
    </source>
</evidence>
<dbReference type="InterPro" id="IPR008936">
    <property type="entry name" value="Rho_GTPase_activation_prot"/>
</dbReference>